<dbReference type="EMBL" id="JAAGVB010000267">
    <property type="protein sequence ID" value="NEW36982.1"/>
    <property type="molecule type" value="Genomic_DNA"/>
</dbReference>
<evidence type="ECO:0000313" key="2">
    <source>
        <dbReference type="Proteomes" id="UP000471166"/>
    </source>
</evidence>
<sequence>MRLFLASYRFGAHYDRLAALAGAPGRVAVIGNACDAWPA</sequence>
<dbReference type="AlphaFoldDB" id="A0A6P1CYX6"/>
<feature type="non-terminal residue" evidence="1">
    <location>
        <position position="39"/>
    </location>
</feature>
<comment type="caution">
    <text evidence="1">The sequence shown here is derived from an EMBL/GenBank/DDBJ whole genome shotgun (WGS) entry which is preliminary data.</text>
</comment>
<reference evidence="1 2" key="1">
    <citation type="submission" date="2020-01" db="EMBL/GenBank/DDBJ databases">
        <title>Genetics and antimicrobial susceptibilities of Nocardia species isolated from the soil; a comparison with species isolated from humans.</title>
        <authorList>
            <person name="Carrasco G."/>
            <person name="Monzon S."/>
            <person name="Sansegundo M."/>
            <person name="Garcia E."/>
            <person name="Garrido N."/>
            <person name="Medina M.J."/>
            <person name="Villalon P."/>
            <person name="Ramirez-Arocha A.C."/>
            <person name="Jimenez P."/>
            <person name="Cuesta I."/>
            <person name="Valdezate S."/>
        </authorList>
    </citation>
    <scope>NUCLEOTIDE SEQUENCE [LARGE SCALE GENOMIC DNA]</scope>
    <source>
        <strain evidence="1 2">CNM20110626</strain>
    </source>
</reference>
<dbReference type="Proteomes" id="UP000471166">
    <property type="component" value="Unassembled WGS sequence"/>
</dbReference>
<gene>
    <name evidence="1" type="ORF">GV791_31185</name>
</gene>
<protein>
    <submittedName>
        <fullName evidence="1">Peptidase</fullName>
    </submittedName>
</protein>
<name>A0A6P1CYX6_9NOCA</name>
<proteinExistence type="predicted"/>
<accession>A0A6P1CYX6</accession>
<organism evidence="1 2">
    <name type="scientific">Nocardia cyriacigeorgica</name>
    <dbReference type="NCBI Taxonomy" id="135487"/>
    <lineage>
        <taxon>Bacteria</taxon>
        <taxon>Bacillati</taxon>
        <taxon>Actinomycetota</taxon>
        <taxon>Actinomycetes</taxon>
        <taxon>Mycobacteriales</taxon>
        <taxon>Nocardiaceae</taxon>
        <taxon>Nocardia</taxon>
    </lineage>
</organism>
<evidence type="ECO:0000313" key="1">
    <source>
        <dbReference type="EMBL" id="NEW36982.1"/>
    </source>
</evidence>